<organism evidence="4">
    <name type="scientific">Blautia glucerasea</name>
    <dbReference type="NCBI Taxonomy" id="536633"/>
    <lineage>
        <taxon>Bacteria</taxon>
        <taxon>Bacillati</taxon>
        <taxon>Bacillota</taxon>
        <taxon>Clostridia</taxon>
        <taxon>Lachnospirales</taxon>
        <taxon>Lachnospiraceae</taxon>
        <taxon>Blautia</taxon>
    </lineage>
</organism>
<feature type="transmembrane region" description="Helical" evidence="2">
    <location>
        <begin position="963"/>
        <end position="983"/>
    </location>
</feature>
<feature type="compositionally biased region" description="Acidic residues" evidence="1">
    <location>
        <begin position="163"/>
        <end position="193"/>
    </location>
</feature>
<feature type="compositionally biased region" description="Acidic residues" evidence="1">
    <location>
        <begin position="200"/>
        <end position="209"/>
    </location>
</feature>
<keyword evidence="2" id="KW-0812">Transmembrane</keyword>
<evidence type="ECO:0000256" key="2">
    <source>
        <dbReference type="SAM" id="Phobius"/>
    </source>
</evidence>
<feature type="compositionally biased region" description="Acidic residues" evidence="1">
    <location>
        <begin position="271"/>
        <end position="281"/>
    </location>
</feature>
<accession>A0A6N2TWP1</accession>
<reference evidence="4" key="1">
    <citation type="submission" date="2019-11" db="EMBL/GenBank/DDBJ databases">
        <authorList>
            <person name="Feng L."/>
        </authorList>
    </citation>
    <scope>NUCLEOTIDE SEQUENCE</scope>
    <source>
        <strain evidence="4">BgluceraseaLFYP119</strain>
    </source>
</reference>
<feature type="chain" id="PRO_5026825184" evidence="3">
    <location>
        <begin position="27"/>
        <end position="987"/>
    </location>
</feature>
<dbReference type="RefSeq" id="WP_156354058.1">
    <property type="nucleotide sequence ID" value="NZ_CACRST010000014.1"/>
</dbReference>
<feature type="compositionally biased region" description="Acidic residues" evidence="1">
    <location>
        <begin position="224"/>
        <end position="240"/>
    </location>
</feature>
<keyword evidence="2" id="KW-0472">Membrane</keyword>
<keyword evidence="3" id="KW-0732">Signal</keyword>
<dbReference type="EMBL" id="CACRST010000014">
    <property type="protein sequence ID" value="VYT08501.1"/>
    <property type="molecule type" value="Genomic_DNA"/>
</dbReference>
<proteinExistence type="predicted"/>
<dbReference type="Gene3D" id="2.60.40.10">
    <property type="entry name" value="Immunoglobulins"/>
    <property type="match status" value="4"/>
</dbReference>
<dbReference type="Gene3D" id="2.60.40.2700">
    <property type="match status" value="1"/>
</dbReference>
<dbReference type="AlphaFoldDB" id="A0A6N2TWP1"/>
<name>A0A6N2TWP1_9FIRM</name>
<feature type="compositionally biased region" description="Low complexity" evidence="1">
    <location>
        <begin position="149"/>
        <end position="162"/>
    </location>
</feature>
<evidence type="ECO:0000256" key="3">
    <source>
        <dbReference type="SAM" id="SignalP"/>
    </source>
</evidence>
<dbReference type="NCBIfam" id="NF012200">
    <property type="entry name" value="choice_anch_D"/>
    <property type="match status" value="1"/>
</dbReference>
<feature type="signal peptide" evidence="3">
    <location>
        <begin position="1"/>
        <end position="26"/>
    </location>
</feature>
<sequence>MRDKKITAVLMSVFMMLSLLPSTVFAAAVTALEGNLKIQGTAAVGEKLSADLKEVKPEGLSEDGISYIWSRKASADTENKNLKEISKEKTYTLTQEDLGSKIVLVITGLEDKGFSGTLKAETGEVTEAPSDTSSQENETADTQTEDTEVQPQETPEQSQETAEVPEEEVLEPIPETETEEFIEEVPETEESYEDLPHTEDSEDTSEEAGSEAMDGIPAAQEDGTVSEEDTTGTSEEDLLEDQILIPDDPSDTEEAGSESVDGIPQAQPDDPSQDEAMETPGEENGNGDSGETPETNMPAAEIVGNDVLDFGTLTVSQLAENPVQYITIKNTGNVPLNFIPIDETTSPYFAGNDIGTLESQQEITVAIWPRETLAPNSYSDTQIEYQTVEGVTVSFTVNMELTEDSVTTPTEPSLKLDKTELLFESKESQTVIITNSSDADITLKASTANGYVIAVPDGEVIVPAGGTQEFTITLSDTLEAGREYTDTVTFTDTANEENKVAVSVRAVVPIEPEKSDVAADKSDLDFGTVIEGYAQASGSQTVNLKNNGKGAAALSAPVSQNGEAKYFDVALDKTDLPAGETAILTVVPKTGLTAESYSESFTVTDQTTGNKIVVTARMTVAPVKHSLSASVSKLEFAAVKKGYGQIEAQQITVTNNGNVAETLVQPSGGNFEVSQVEASALTVQPGGSVSFTVRPKTGLDVNTYQETLKIASQAAEVSVALAFQVIKGTATINKIETPKAIKGLPNGTKKNAKAMGLPSVVVIGTSSGSMNASVAWDVENCGYDPSSTQEQTFTVKGKVKLPEGVDNNNNLTLATTIQVNVKGYTPKLASAEDNKVTGIEYNGVYTTQSKISFTAVGAGMDNAAPRTGDTRYLPVTWNVINTYNLKPDSYSASFGMAKSGDYTLKVNFQLQTYDGKNWKSEEKYDTRKVPFTISKAKVTAPGQNLTPAANRRNAVKTGDDTPIAGFVIILVVAVAAIAGVIIYRRKK</sequence>
<gene>
    <name evidence="4" type="ORF">BGLFYP119_01741</name>
</gene>
<feature type="region of interest" description="Disordered" evidence="1">
    <location>
        <begin position="118"/>
        <end position="297"/>
    </location>
</feature>
<evidence type="ECO:0000256" key="1">
    <source>
        <dbReference type="SAM" id="MobiDB-lite"/>
    </source>
</evidence>
<dbReference type="InterPro" id="IPR013783">
    <property type="entry name" value="Ig-like_fold"/>
</dbReference>
<keyword evidence="2" id="KW-1133">Transmembrane helix</keyword>
<evidence type="ECO:0000313" key="4">
    <source>
        <dbReference type="EMBL" id="VYT08501.1"/>
    </source>
</evidence>
<protein>
    <submittedName>
        <fullName evidence="4">Uncharacterized protein</fullName>
    </submittedName>
</protein>